<evidence type="ECO:0000256" key="1">
    <source>
        <dbReference type="SAM" id="Phobius"/>
    </source>
</evidence>
<dbReference type="Proteomes" id="UP000182725">
    <property type="component" value="Unassembled WGS sequence"/>
</dbReference>
<feature type="domain" description="DUF1648" evidence="2">
    <location>
        <begin position="28"/>
        <end position="71"/>
    </location>
</feature>
<dbReference type="RefSeq" id="WP_074710416.1">
    <property type="nucleotide sequence ID" value="NZ_FNTV01000001.1"/>
</dbReference>
<dbReference type="AlphaFoldDB" id="A0A1H5FZ37"/>
<reference evidence="3 4" key="1">
    <citation type="submission" date="2016-10" db="EMBL/GenBank/DDBJ databases">
        <authorList>
            <person name="de Groot N.N."/>
        </authorList>
    </citation>
    <scope>NUCLEOTIDE SEQUENCE [LARGE SCALE GENOMIC DNA]</scope>
    <source>
        <strain evidence="3 4">DSM 22274</strain>
    </source>
</reference>
<feature type="transmembrane region" description="Helical" evidence="1">
    <location>
        <begin position="133"/>
        <end position="156"/>
    </location>
</feature>
<proteinExistence type="predicted"/>
<dbReference type="Pfam" id="PF07853">
    <property type="entry name" value="DUF1648"/>
    <property type="match status" value="1"/>
</dbReference>
<dbReference type="InterPro" id="IPR012867">
    <property type="entry name" value="DUF1648"/>
</dbReference>
<feature type="transmembrane region" description="Helical" evidence="1">
    <location>
        <begin position="206"/>
        <end position="226"/>
    </location>
</feature>
<evidence type="ECO:0000313" key="4">
    <source>
        <dbReference type="Proteomes" id="UP000182725"/>
    </source>
</evidence>
<organism evidence="3 4">
    <name type="scientific">Arthrobacter alpinus</name>
    <dbReference type="NCBI Taxonomy" id="656366"/>
    <lineage>
        <taxon>Bacteria</taxon>
        <taxon>Bacillati</taxon>
        <taxon>Actinomycetota</taxon>
        <taxon>Actinomycetes</taxon>
        <taxon>Micrococcales</taxon>
        <taxon>Micrococcaceae</taxon>
        <taxon>Arthrobacter</taxon>
    </lineage>
</organism>
<dbReference type="EMBL" id="FNTV01000001">
    <property type="protein sequence ID" value="SEE08725.1"/>
    <property type="molecule type" value="Genomic_DNA"/>
</dbReference>
<evidence type="ECO:0000259" key="2">
    <source>
        <dbReference type="Pfam" id="PF07853"/>
    </source>
</evidence>
<feature type="transmembrane region" description="Helical" evidence="1">
    <location>
        <begin position="20"/>
        <end position="41"/>
    </location>
</feature>
<feature type="transmembrane region" description="Helical" evidence="1">
    <location>
        <begin position="232"/>
        <end position="251"/>
    </location>
</feature>
<gene>
    <name evidence="3" type="ORF">SAMN04489740_0630</name>
</gene>
<evidence type="ECO:0000313" key="3">
    <source>
        <dbReference type="EMBL" id="SEE08725.1"/>
    </source>
</evidence>
<protein>
    <recommendedName>
        <fullName evidence="2">DUF1648 domain-containing protein</fullName>
    </recommendedName>
</protein>
<accession>A0A1H5FZ37</accession>
<keyword evidence="1" id="KW-1133">Transmembrane helix</keyword>
<keyword evidence="1" id="KW-0812">Transmembrane</keyword>
<name>A0A1H5FZ37_9MICC</name>
<sequence length="346" mass="36285">MGQQLRSVAQENTYNQRWLLGTLLGSILITVVAAAWMVLMADRLPAGLATHWNGKNEVDGYSSLWGMVGMTIAVAAGTSSVISVLAIATRSQNLLLARIGLAFGVALGVGVTAMMVAVVAGQLDLTDASRAQLSGPVMAGGLAAAFVFGTAVLWLYRPGEIQRSQNPDIAAVNATATAENGELARVAQTRAAQGETLRIKVSTGRWAWVLSLGLGIVMSVSMYFIIPALALLGIVAAALVWVFCQGTAVIGPDGVKVLASGFWKLMPLSWPEINKATVEDVKAMDYGGWGYRMNGGSVGFIMASGPALVMDVGFHQKFVISMPSATSAGQAMALVNAYVHNVKVKK</sequence>
<keyword evidence="1" id="KW-0472">Membrane</keyword>
<feature type="transmembrane region" description="Helical" evidence="1">
    <location>
        <begin position="99"/>
        <end position="121"/>
    </location>
</feature>
<feature type="transmembrane region" description="Helical" evidence="1">
    <location>
        <begin position="61"/>
        <end position="87"/>
    </location>
</feature>